<feature type="transmembrane region" description="Helical" evidence="7">
    <location>
        <begin position="77"/>
        <end position="99"/>
    </location>
</feature>
<evidence type="ECO:0000256" key="4">
    <source>
        <dbReference type="ARBA" id="ARBA00022692"/>
    </source>
</evidence>
<keyword evidence="4 7" id="KW-0812">Transmembrane</keyword>
<feature type="transmembrane region" description="Helical" evidence="7">
    <location>
        <begin position="111"/>
        <end position="133"/>
    </location>
</feature>
<keyword evidence="2 7" id="KW-0813">Transport</keyword>
<keyword evidence="5 7" id="KW-1133">Transmembrane helix</keyword>
<proteinExistence type="inferred from homology"/>
<feature type="transmembrane region" description="Helical" evidence="7">
    <location>
        <begin position="199"/>
        <end position="223"/>
    </location>
</feature>
<reference evidence="9" key="1">
    <citation type="submission" date="2022-08" db="EMBL/GenBank/DDBJ databases">
        <authorList>
            <person name="Li F."/>
        </authorList>
    </citation>
    <scope>NUCLEOTIDE SEQUENCE</scope>
    <source>
        <strain evidence="9">MQZ15Z-1</strain>
    </source>
</reference>
<comment type="caution">
    <text evidence="9">The sequence shown here is derived from an EMBL/GenBank/DDBJ whole genome shotgun (WGS) entry which is preliminary data.</text>
</comment>
<dbReference type="GO" id="GO:0005886">
    <property type="term" value="C:plasma membrane"/>
    <property type="evidence" value="ECO:0007669"/>
    <property type="project" value="UniProtKB-SubCell"/>
</dbReference>
<evidence type="ECO:0000256" key="6">
    <source>
        <dbReference type="ARBA" id="ARBA00023136"/>
    </source>
</evidence>
<comment type="subcellular location">
    <subcellularLocation>
        <location evidence="1 7">Cell membrane</location>
        <topology evidence="1 7">Multi-pass membrane protein</topology>
    </subcellularLocation>
</comment>
<accession>A0A9X2PCJ9</accession>
<name>A0A9X2PCJ9_9HYPH</name>
<dbReference type="PROSITE" id="PS50928">
    <property type="entry name" value="ABC_TM1"/>
    <property type="match status" value="1"/>
</dbReference>
<evidence type="ECO:0000256" key="3">
    <source>
        <dbReference type="ARBA" id="ARBA00022475"/>
    </source>
</evidence>
<dbReference type="PANTHER" id="PTHR30151:SF0">
    <property type="entry name" value="ABC TRANSPORTER PERMEASE PROTEIN MJ0413-RELATED"/>
    <property type="match status" value="1"/>
</dbReference>
<dbReference type="CDD" id="cd06261">
    <property type="entry name" value="TM_PBP2"/>
    <property type="match status" value="1"/>
</dbReference>
<dbReference type="InterPro" id="IPR035906">
    <property type="entry name" value="MetI-like_sf"/>
</dbReference>
<evidence type="ECO:0000259" key="8">
    <source>
        <dbReference type="PROSITE" id="PS50928"/>
    </source>
</evidence>
<protein>
    <submittedName>
        <fullName evidence="9">ABC transporter permease</fullName>
    </submittedName>
</protein>
<dbReference type="RefSeq" id="WP_258733430.1">
    <property type="nucleotide sequence ID" value="NZ_JANTHY010000007.1"/>
</dbReference>
<dbReference type="Pfam" id="PF00528">
    <property type="entry name" value="BPD_transp_1"/>
    <property type="match status" value="1"/>
</dbReference>
<gene>
    <name evidence="9" type="ORF">NVS89_14300</name>
</gene>
<feature type="transmembrane region" description="Helical" evidence="7">
    <location>
        <begin position="15"/>
        <end position="36"/>
    </location>
</feature>
<dbReference type="InterPro" id="IPR000515">
    <property type="entry name" value="MetI-like"/>
</dbReference>
<dbReference type="Proteomes" id="UP001151088">
    <property type="component" value="Unassembled WGS sequence"/>
</dbReference>
<feature type="transmembrane region" description="Helical" evidence="7">
    <location>
        <begin position="139"/>
        <end position="158"/>
    </location>
</feature>
<feature type="domain" description="ABC transmembrane type-1" evidence="8">
    <location>
        <begin position="73"/>
        <end position="253"/>
    </location>
</feature>
<keyword evidence="3" id="KW-1003">Cell membrane</keyword>
<evidence type="ECO:0000256" key="7">
    <source>
        <dbReference type="RuleBase" id="RU363032"/>
    </source>
</evidence>
<comment type="similarity">
    <text evidence="7">Belongs to the binding-protein-dependent transport system permease family.</text>
</comment>
<dbReference type="PANTHER" id="PTHR30151">
    <property type="entry name" value="ALKANE SULFONATE ABC TRANSPORTER-RELATED, MEMBRANE SUBUNIT"/>
    <property type="match status" value="1"/>
</dbReference>
<sequence>MSSTLDAPRSRGPGFSYTLISVLVRFSPVLLLALLWEALGLSGLISQQMLPGFGEIGSAFMSMLLNGDLLYNTARSVGRAATGLAGAIVVGVMLGLLMASFRSARLLFNPIVQIFYPMPKSALIPVVMIWLGLGDSSKILLIFLGCMLPVVVGTYNGARGVNPFLLWSAASLGASRFDVLREVVLPAAMPDILSGCRTALAFSFILMVSSEFVIATDGVGFLISSLGDGGQYPAMFAAIFFVAGIGFAADRTYAAFARRLLRWREA</sequence>
<dbReference type="SUPFAM" id="SSF161098">
    <property type="entry name" value="MetI-like"/>
    <property type="match status" value="1"/>
</dbReference>
<keyword evidence="6 7" id="KW-0472">Membrane</keyword>
<evidence type="ECO:0000256" key="1">
    <source>
        <dbReference type="ARBA" id="ARBA00004651"/>
    </source>
</evidence>
<evidence type="ECO:0000313" key="9">
    <source>
        <dbReference type="EMBL" id="MCS0496272.1"/>
    </source>
</evidence>
<dbReference type="EMBL" id="JANTHZ010000006">
    <property type="protein sequence ID" value="MCS0496272.1"/>
    <property type="molecule type" value="Genomic_DNA"/>
</dbReference>
<organism evidence="9 10">
    <name type="scientific">Ancylobacter mangrovi</name>
    <dbReference type="NCBI Taxonomy" id="2972472"/>
    <lineage>
        <taxon>Bacteria</taxon>
        <taxon>Pseudomonadati</taxon>
        <taxon>Pseudomonadota</taxon>
        <taxon>Alphaproteobacteria</taxon>
        <taxon>Hyphomicrobiales</taxon>
        <taxon>Xanthobacteraceae</taxon>
        <taxon>Ancylobacter</taxon>
    </lineage>
</organism>
<dbReference type="AlphaFoldDB" id="A0A9X2PCJ9"/>
<evidence type="ECO:0000256" key="2">
    <source>
        <dbReference type="ARBA" id="ARBA00022448"/>
    </source>
</evidence>
<evidence type="ECO:0000313" key="10">
    <source>
        <dbReference type="Proteomes" id="UP001151088"/>
    </source>
</evidence>
<feature type="transmembrane region" description="Helical" evidence="7">
    <location>
        <begin position="48"/>
        <end position="65"/>
    </location>
</feature>
<feature type="transmembrane region" description="Helical" evidence="7">
    <location>
        <begin position="235"/>
        <end position="254"/>
    </location>
</feature>
<dbReference type="GO" id="GO:0055085">
    <property type="term" value="P:transmembrane transport"/>
    <property type="evidence" value="ECO:0007669"/>
    <property type="project" value="InterPro"/>
</dbReference>
<evidence type="ECO:0000256" key="5">
    <source>
        <dbReference type="ARBA" id="ARBA00022989"/>
    </source>
</evidence>
<keyword evidence="10" id="KW-1185">Reference proteome</keyword>
<dbReference type="Gene3D" id="1.10.3720.10">
    <property type="entry name" value="MetI-like"/>
    <property type="match status" value="1"/>
</dbReference>